<keyword evidence="2" id="KW-0677">Repeat</keyword>
<dbReference type="EMBL" id="JAAWWB010000033">
    <property type="protein sequence ID" value="KAG6743207.1"/>
    <property type="molecule type" value="Genomic_DNA"/>
</dbReference>
<evidence type="ECO:0000313" key="11">
    <source>
        <dbReference type="Proteomes" id="UP000886885"/>
    </source>
</evidence>
<dbReference type="GO" id="GO:0080090">
    <property type="term" value="P:regulation of primary metabolic process"/>
    <property type="evidence" value="ECO:0007669"/>
    <property type="project" value="UniProtKB-ARBA"/>
</dbReference>
<dbReference type="Pfam" id="PF00249">
    <property type="entry name" value="Myb_DNA-binding"/>
    <property type="match status" value="2"/>
</dbReference>
<evidence type="ECO:0000313" key="10">
    <source>
        <dbReference type="EMBL" id="KAG6743207.1"/>
    </source>
</evidence>
<evidence type="ECO:0000256" key="6">
    <source>
        <dbReference type="ARBA" id="ARBA00023163"/>
    </source>
</evidence>
<reference evidence="10" key="1">
    <citation type="journal article" date="2020" name="bioRxiv">
        <title>Hybrid origin of Populus tomentosa Carr. identified through genome sequencing and phylogenomic analysis.</title>
        <authorList>
            <person name="An X."/>
            <person name="Gao K."/>
            <person name="Chen Z."/>
            <person name="Li J."/>
            <person name="Yang X."/>
            <person name="Yang X."/>
            <person name="Zhou J."/>
            <person name="Guo T."/>
            <person name="Zhao T."/>
            <person name="Huang S."/>
            <person name="Miao D."/>
            <person name="Khan W.U."/>
            <person name="Rao P."/>
            <person name="Ye M."/>
            <person name="Lei B."/>
            <person name="Liao W."/>
            <person name="Wang J."/>
            <person name="Ji L."/>
            <person name="Li Y."/>
            <person name="Guo B."/>
            <person name="Mustafa N.S."/>
            <person name="Li S."/>
            <person name="Yun Q."/>
            <person name="Keller S.R."/>
            <person name="Mao J."/>
            <person name="Zhang R."/>
            <person name="Strauss S.H."/>
        </authorList>
    </citation>
    <scope>NUCLEOTIDE SEQUENCE</scope>
    <source>
        <strain evidence="10">GM15</strain>
        <tissue evidence="10">Leaf</tissue>
    </source>
</reference>
<dbReference type="PROSITE" id="PS50090">
    <property type="entry name" value="MYB_LIKE"/>
    <property type="match status" value="2"/>
</dbReference>
<evidence type="ECO:0000256" key="1">
    <source>
        <dbReference type="ARBA" id="ARBA00004123"/>
    </source>
</evidence>
<keyword evidence="7" id="KW-0539">Nucleus</keyword>
<dbReference type="GO" id="GO:0003677">
    <property type="term" value="F:DNA binding"/>
    <property type="evidence" value="ECO:0007669"/>
    <property type="project" value="UniProtKB-KW"/>
</dbReference>
<dbReference type="PANTHER" id="PTHR47999:SF24">
    <property type="entry name" value="TRANSCRIPTION FACTOR MYB90"/>
    <property type="match status" value="1"/>
</dbReference>
<evidence type="ECO:0000259" key="8">
    <source>
        <dbReference type="PROSITE" id="PS50090"/>
    </source>
</evidence>
<evidence type="ECO:0000256" key="4">
    <source>
        <dbReference type="ARBA" id="ARBA00023125"/>
    </source>
</evidence>
<dbReference type="InterPro" id="IPR017930">
    <property type="entry name" value="Myb_dom"/>
</dbReference>
<feature type="domain" description="HTH myb-type" evidence="9">
    <location>
        <begin position="7"/>
        <end position="60"/>
    </location>
</feature>
<comment type="subcellular location">
    <subcellularLocation>
        <location evidence="1">Nucleus</location>
    </subcellularLocation>
</comment>
<dbReference type="FunFam" id="1.10.10.60:FF:000218">
    <property type="entry name" value="Myb transcription factor"/>
    <property type="match status" value="1"/>
</dbReference>
<evidence type="ECO:0000256" key="5">
    <source>
        <dbReference type="ARBA" id="ARBA00023159"/>
    </source>
</evidence>
<feature type="domain" description="HTH myb-type" evidence="9">
    <location>
        <begin position="61"/>
        <end position="111"/>
    </location>
</feature>
<feature type="domain" description="Myb-like" evidence="8">
    <location>
        <begin position="57"/>
        <end position="107"/>
    </location>
</feature>
<dbReference type="Proteomes" id="UP000886885">
    <property type="component" value="Chromosome 17A"/>
</dbReference>
<dbReference type="InterPro" id="IPR001005">
    <property type="entry name" value="SANT/Myb"/>
</dbReference>
<dbReference type="GO" id="GO:0005634">
    <property type="term" value="C:nucleus"/>
    <property type="evidence" value="ECO:0007669"/>
    <property type="project" value="UniProtKB-SubCell"/>
</dbReference>
<protein>
    <submittedName>
        <fullName evidence="10">Uncharacterized protein</fullName>
    </submittedName>
</protein>
<dbReference type="SMART" id="SM00717">
    <property type="entry name" value="SANT"/>
    <property type="match status" value="2"/>
</dbReference>
<evidence type="ECO:0000256" key="2">
    <source>
        <dbReference type="ARBA" id="ARBA00022737"/>
    </source>
</evidence>
<dbReference type="CDD" id="cd00167">
    <property type="entry name" value="SANT"/>
    <property type="match status" value="2"/>
</dbReference>
<evidence type="ECO:0000256" key="3">
    <source>
        <dbReference type="ARBA" id="ARBA00023015"/>
    </source>
</evidence>
<gene>
    <name evidence="10" type="ORF">POTOM_054155</name>
</gene>
<dbReference type="InterPro" id="IPR015495">
    <property type="entry name" value="Myb_TF_plants"/>
</dbReference>
<keyword evidence="5" id="KW-0010">Activator</keyword>
<organism evidence="10 11">
    <name type="scientific">Populus tomentosa</name>
    <name type="common">Chinese white poplar</name>
    <dbReference type="NCBI Taxonomy" id="118781"/>
    <lineage>
        <taxon>Eukaryota</taxon>
        <taxon>Viridiplantae</taxon>
        <taxon>Streptophyta</taxon>
        <taxon>Embryophyta</taxon>
        <taxon>Tracheophyta</taxon>
        <taxon>Spermatophyta</taxon>
        <taxon>Magnoliopsida</taxon>
        <taxon>eudicotyledons</taxon>
        <taxon>Gunneridae</taxon>
        <taxon>Pentapetalae</taxon>
        <taxon>rosids</taxon>
        <taxon>fabids</taxon>
        <taxon>Malpighiales</taxon>
        <taxon>Salicaceae</taxon>
        <taxon>Saliceae</taxon>
        <taxon>Populus</taxon>
    </lineage>
</organism>
<evidence type="ECO:0000256" key="7">
    <source>
        <dbReference type="ARBA" id="ARBA00023242"/>
    </source>
</evidence>
<keyword evidence="6" id="KW-0804">Transcription</keyword>
<evidence type="ECO:0000259" key="9">
    <source>
        <dbReference type="PROSITE" id="PS51294"/>
    </source>
</evidence>
<dbReference type="OrthoDB" id="2143914at2759"/>
<feature type="domain" description="Myb-like" evidence="8">
    <location>
        <begin position="4"/>
        <end position="56"/>
    </location>
</feature>
<dbReference type="PROSITE" id="PS51294">
    <property type="entry name" value="HTH_MYB"/>
    <property type="match status" value="2"/>
</dbReference>
<sequence length="283" mass="31299">MVGSLGVRKGAWTEEEDILLRKCVEKHGEGRWHEVPSRAGLNRCRKSCRMRWLNYLKPNIKRGQFSVDEVDLIIRLHKLLGNRWSLIAGRLSGRTANDVKNYWNSNQRKKVVSSTDAVRSKPEAKSITRDNITKPRPWKFRNLFWLGGKSTPLINVGSQHGNDLCSAAAPAYLESNESHLVENNEPGGIKTGDVFYEQAGQNCWSDISLDADLWNLINTELDQQQPGSGVVGRATWVAPPRLGPSEVIDKPVAWALCDRADNAESGCGGAASLVVVACAKEGI</sequence>
<comment type="caution">
    <text evidence="10">The sequence shown here is derived from an EMBL/GenBank/DDBJ whole genome shotgun (WGS) entry which is preliminary data.</text>
</comment>
<keyword evidence="4" id="KW-0238">DNA-binding</keyword>
<proteinExistence type="predicted"/>
<keyword evidence="11" id="KW-1185">Reference proteome</keyword>
<dbReference type="AlphaFoldDB" id="A0A8X7Y6J4"/>
<dbReference type="PANTHER" id="PTHR47999">
    <property type="entry name" value="TRANSCRIPTION FACTOR MYB8-RELATED-RELATED"/>
    <property type="match status" value="1"/>
</dbReference>
<accession>A0A8X7Y6J4</accession>
<keyword evidence="3" id="KW-0805">Transcription regulation</keyword>
<name>A0A8X7Y6J4_POPTO</name>